<dbReference type="AlphaFoldDB" id="A0A382BZK3"/>
<dbReference type="SUPFAM" id="SSF51735">
    <property type="entry name" value="NAD(P)-binding Rossmann-fold domains"/>
    <property type="match status" value="1"/>
</dbReference>
<accession>A0A382BZK3</accession>
<organism evidence="1">
    <name type="scientific">marine metagenome</name>
    <dbReference type="NCBI Taxonomy" id="408172"/>
    <lineage>
        <taxon>unclassified sequences</taxon>
        <taxon>metagenomes</taxon>
        <taxon>ecological metagenomes</taxon>
    </lineage>
</organism>
<evidence type="ECO:0000313" key="1">
    <source>
        <dbReference type="EMBL" id="SVB18962.1"/>
    </source>
</evidence>
<reference evidence="1" key="1">
    <citation type="submission" date="2018-05" db="EMBL/GenBank/DDBJ databases">
        <authorList>
            <person name="Lanie J.A."/>
            <person name="Ng W.-L."/>
            <person name="Kazmierczak K.M."/>
            <person name="Andrzejewski T.M."/>
            <person name="Davidsen T.M."/>
            <person name="Wayne K.J."/>
            <person name="Tettelin H."/>
            <person name="Glass J.I."/>
            <person name="Rusch D."/>
            <person name="Podicherti R."/>
            <person name="Tsui H.-C.T."/>
            <person name="Winkler M.E."/>
        </authorList>
    </citation>
    <scope>NUCLEOTIDE SEQUENCE</scope>
</reference>
<feature type="non-terminal residue" evidence="1">
    <location>
        <position position="1"/>
    </location>
</feature>
<dbReference type="EMBL" id="UINC01032004">
    <property type="protein sequence ID" value="SVB18962.1"/>
    <property type="molecule type" value="Genomic_DNA"/>
</dbReference>
<dbReference type="InterPro" id="IPR036291">
    <property type="entry name" value="NAD(P)-bd_dom_sf"/>
</dbReference>
<gene>
    <name evidence="1" type="ORF">METZ01_LOCUS171816</name>
</gene>
<sequence length="38" mass="4063">LKRNAVVSDITPIIKMLISSESDYINGVNIPITGGSVF</sequence>
<protein>
    <submittedName>
        <fullName evidence="1">Uncharacterized protein</fullName>
    </submittedName>
</protein>
<name>A0A382BZK3_9ZZZZ</name>
<proteinExistence type="predicted"/>